<name>A0A8D8S280_9HEMI</name>
<proteinExistence type="predicted"/>
<accession>A0A8D8S280</accession>
<evidence type="ECO:0000256" key="1">
    <source>
        <dbReference type="SAM" id="MobiDB-lite"/>
    </source>
</evidence>
<reference evidence="3" key="1">
    <citation type="submission" date="2021-05" db="EMBL/GenBank/DDBJ databases">
        <authorList>
            <person name="Alioto T."/>
            <person name="Alioto T."/>
            <person name="Gomez Garrido J."/>
        </authorList>
    </citation>
    <scope>NUCLEOTIDE SEQUENCE</scope>
</reference>
<feature type="region of interest" description="Disordered" evidence="1">
    <location>
        <begin position="28"/>
        <end position="50"/>
    </location>
</feature>
<protein>
    <submittedName>
        <fullName evidence="3">Uncharacterized protein</fullName>
    </submittedName>
</protein>
<dbReference type="EMBL" id="HBUF01200960">
    <property type="protein sequence ID" value="CAG6661884.1"/>
    <property type="molecule type" value="Transcribed_RNA"/>
</dbReference>
<sequence length="556" mass="63484">MPLCESVSLEKLWSGNISRSQSPYCDNMSNGSSANSPTSMSPPLSHSSSNHRIFKRGSSTFILESRSPSPTPPPQPPRLLTFFIGWYPAFLLVFIKNALVNIFYLSWTQLIFIGPAIWISACLWIFIKCFTIPMIITRWIFSILFTPASERLRRKRTVLISGGSTIQALHLARNFYTAGARVIVFELEGKFSLTRFSTAVHKFYTVPEPKGDQGVEYIEAVKRIADQEKVMYYIPVSETSPAYYDALLKPILSNIGCTCFCPNLQEVRLLDDTFEFQNKCKTENIPTPNFYRVQSKEDISELYESGVLRSGRNLMSNVGNVKHRVKLVMPHTRRQLKLPHAINESHPWLIVQHSPGEHYITCTTVKESKVEANVTCRIEHNGVGFVPVESEVINQWLELFFARLTNMRPIYGHLSFRFVITRNGTLLPLSCKVGVSLPYICYTNVHPRIVWKPCRHFSRQKSGPLISESGKPWITDLFGSFFNSPNINSISKLFGQVLDKREVLFVYWDPVPYCAYYHLQLPFSNISRLLKGEQIRNRNSLYHGRLTSSLSSVCNP</sequence>
<evidence type="ECO:0000256" key="2">
    <source>
        <dbReference type="SAM" id="Phobius"/>
    </source>
</evidence>
<dbReference type="EMBL" id="HBUF01200961">
    <property type="protein sequence ID" value="CAG6661885.1"/>
    <property type="molecule type" value="Transcribed_RNA"/>
</dbReference>
<dbReference type="EMBL" id="HBUF01347057">
    <property type="protein sequence ID" value="CAG6710403.1"/>
    <property type="molecule type" value="Transcribed_RNA"/>
</dbReference>
<keyword evidence="2" id="KW-0472">Membrane</keyword>
<feature type="compositionally biased region" description="Low complexity" evidence="1">
    <location>
        <begin position="36"/>
        <end position="48"/>
    </location>
</feature>
<organism evidence="3">
    <name type="scientific">Cacopsylla melanoneura</name>
    <dbReference type="NCBI Taxonomy" id="428564"/>
    <lineage>
        <taxon>Eukaryota</taxon>
        <taxon>Metazoa</taxon>
        <taxon>Ecdysozoa</taxon>
        <taxon>Arthropoda</taxon>
        <taxon>Hexapoda</taxon>
        <taxon>Insecta</taxon>
        <taxon>Pterygota</taxon>
        <taxon>Neoptera</taxon>
        <taxon>Paraneoptera</taxon>
        <taxon>Hemiptera</taxon>
        <taxon>Sternorrhyncha</taxon>
        <taxon>Psylloidea</taxon>
        <taxon>Psyllidae</taxon>
        <taxon>Psyllinae</taxon>
        <taxon>Cacopsylla</taxon>
    </lineage>
</organism>
<dbReference type="AlphaFoldDB" id="A0A8D8S280"/>
<evidence type="ECO:0000313" key="3">
    <source>
        <dbReference type="EMBL" id="CAG6661884.1"/>
    </source>
</evidence>
<feature type="transmembrane region" description="Helical" evidence="2">
    <location>
        <begin position="79"/>
        <end position="95"/>
    </location>
</feature>
<dbReference type="Gene3D" id="3.40.50.20">
    <property type="match status" value="1"/>
</dbReference>
<keyword evidence="2" id="KW-0812">Transmembrane</keyword>
<dbReference type="EMBL" id="HBUF01347058">
    <property type="protein sequence ID" value="CAG6710404.1"/>
    <property type="molecule type" value="Transcribed_RNA"/>
</dbReference>
<keyword evidence="2" id="KW-1133">Transmembrane helix</keyword>